<proteinExistence type="predicted"/>
<dbReference type="RefSeq" id="WP_014976485.1">
    <property type="nucleotide sequence ID" value="NC_018678.1"/>
</dbReference>
<organism evidence="1 2">
    <name type="scientific">Alteromonas macleodii (strain English Channel 673)</name>
    <dbReference type="NCBI Taxonomy" id="1004788"/>
    <lineage>
        <taxon>Bacteria</taxon>
        <taxon>Pseudomonadati</taxon>
        <taxon>Pseudomonadota</taxon>
        <taxon>Gammaproteobacteria</taxon>
        <taxon>Alteromonadales</taxon>
        <taxon>Alteromonadaceae</taxon>
        <taxon>Alteromonas/Salinimonas group</taxon>
        <taxon>Alteromonas</taxon>
    </lineage>
</organism>
<dbReference type="Proteomes" id="UP000006296">
    <property type="component" value="Chromosome"/>
</dbReference>
<dbReference type="AlphaFoldDB" id="A0AB32ZYH3"/>
<gene>
    <name evidence="1" type="ordered locus">AMEC673_09115</name>
</gene>
<sequence length="191" mass="22270">MNNFEFSKKRKEEYASIFLLWSKEISFTKNLKFLLIELFFSLQITELLVDTSSLELKRNGPTKLSEAGKSESGMVAGLSMFIPATLMTKFFERQIAEMIYFKYYRYYKLIKEANKELSSSAYNALNDESTSTFFTLNKNMAHQLVPYRGKMKFLWTILETIATAVTWVSTNSLEITLLVTGICEFLRRFRI</sequence>
<dbReference type="EMBL" id="CP003844">
    <property type="protein sequence ID" value="AFT74517.1"/>
    <property type="molecule type" value="Genomic_DNA"/>
</dbReference>
<dbReference type="KEGG" id="amg:AMEC673_09115"/>
<name>A0AB32ZYH3_ALTME</name>
<accession>A0AB32ZYH3</accession>
<reference evidence="2" key="1">
    <citation type="journal article" date="2012" name="Sci. Rep.">
        <title>Genomes of surface isolates of Alteromonas macleodii: the life of a widespread marine opportunistic copiotroph.</title>
        <authorList>
            <person name="Lopez-Perez M."/>
            <person name="Gonzaga A."/>
            <person name="Martin-Cuadrado A.B."/>
            <person name="Onyshchenko O."/>
            <person name="Ghavidel A."/>
            <person name="Ghai R."/>
            <person name="Rodriguez-Valera F."/>
        </authorList>
    </citation>
    <scope>NUCLEOTIDE SEQUENCE [LARGE SCALE GENOMIC DNA]</scope>
    <source>
        <strain evidence="2">English Channel 673</strain>
    </source>
</reference>
<protein>
    <recommendedName>
        <fullName evidence="3">ABC transmembrane type-1 domain-containing protein</fullName>
    </recommendedName>
</protein>
<evidence type="ECO:0000313" key="1">
    <source>
        <dbReference type="EMBL" id="AFT74517.1"/>
    </source>
</evidence>
<evidence type="ECO:0008006" key="3">
    <source>
        <dbReference type="Google" id="ProtNLM"/>
    </source>
</evidence>
<evidence type="ECO:0000313" key="2">
    <source>
        <dbReference type="Proteomes" id="UP000006296"/>
    </source>
</evidence>